<keyword evidence="2" id="KW-1185">Reference proteome</keyword>
<dbReference type="Proteomes" id="UP001174209">
    <property type="component" value="Unassembled WGS sequence"/>
</dbReference>
<dbReference type="EMBL" id="JAROCG010000001">
    <property type="protein sequence ID" value="MDN4611948.1"/>
    <property type="molecule type" value="Genomic_DNA"/>
</dbReference>
<evidence type="ECO:0000313" key="2">
    <source>
        <dbReference type="Proteomes" id="UP001174209"/>
    </source>
</evidence>
<name>A0ABT8K3C9_9MICC</name>
<comment type="caution">
    <text evidence="1">The sequence shown here is derived from an EMBL/GenBank/DDBJ whole genome shotgun (WGS) entry which is preliminary data.</text>
</comment>
<gene>
    <name evidence="1" type="ORF">P5G52_13850</name>
</gene>
<protein>
    <submittedName>
        <fullName evidence="1">Uncharacterized protein</fullName>
    </submittedName>
</protein>
<reference evidence="1" key="1">
    <citation type="submission" date="2023-06" db="EMBL/GenBank/DDBJ databases">
        <title>MT1 and MT2 Draft Genomes of Novel Species.</title>
        <authorList>
            <person name="Venkateswaran K."/>
        </authorList>
    </citation>
    <scope>NUCLEOTIDE SEQUENCE</scope>
    <source>
        <strain evidence="1">IIF3SC-B10</strain>
    </source>
</reference>
<proteinExistence type="predicted"/>
<evidence type="ECO:0000313" key="1">
    <source>
        <dbReference type="EMBL" id="MDN4611948.1"/>
    </source>
</evidence>
<accession>A0ABT8K3C9</accession>
<organism evidence="1 2">
    <name type="scientific">Arthrobacter burdickii</name>
    <dbReference type="NCBI Taxonomy" id="3035920"/>
    <lineage>
        <taxon>Bacteria</taxon>
        <taxon>Bacillati</taxon>
        <taxon>Actinomycetota</taxon>
        <taxon>Actinomycetes</taxon>
        <taxon>Micrococcales</taxon>
        <taxon>Micrococcaceae</taxon>
        <taxon>Arthrobacter</taxon>
    </lineage>
</organism>
<sequence>MADLTPTDVVRLLISDTSTGDAQLFTDDQIGAFLGLYAGNVHRAAAKALRTIAASEVLVSKKIRTQDLSTDGPAVAAALRALADDCLAEADAADAAEGAFFDIVPFASQFKPEGAEYRYP</sequence>
<dbReference type="RefSeq" id="WP_301228291.1">
    <property type="nucleotide sequence ID" value="NZ_JAROCG010000001.1"/>
</dbReference>